<name>A0A7S3MSF2_9SPIT</name>
<accession>A0A7S3MSF2</accession>
<protein>
    <submittedName>
        <fullName evidence="1">Uncharacterized protein</fullName>
    </submittedName>
</protein>
<organism evidence="1">
    <name type="scientific">Strombidium inclinatum</name>
    <dbReference type="NCBI Taxonomy" id="197538"/>
    <lineage>
        <taxon>Eukaryota</taxon>
        <taxon>Sar</taxon>
        <taxon>Alveolata</taxon>
        <taxon>Ciliophora</taxon>
        <taxon>Intramacronucleata</taxon>
        <taxon>Spirotrichea</taxon>
        <taxon>Oligotrichia</taxon>
        <taxon>Strombidiidae</taxon>
        <taxon>Strombidium</taxon>
    </lineage>
</organism>
<reference evidence="1" key="1">
    <citation type="submission" date="2021-01" db="EMBL/GenBank/DDBJ databases">
        <authorList>
            <person name="Corre E."/>
            <person name="Pelletier E."/>
            <person name="Niang G."/>
            <person name="Scheremetjew M."/>
            <person name="Finn R."/>
            <person name="Kale V."/>
            <person name="Holt S."/>
            <person name="Cochrane G."/>
            <person name="Meng A."/>
            <person name="Brown T."/>
            <person name="Cohen L."/>
        </authorList>
    </citation>
    <scope>NUCLEOTIDE SEQUENCE</scope>
    <source>
        <strain evidence="1">S3</strain>
    </source>
</reference>
<dbReference type="EMBL" id="HBIH01000392">
    <property type="protein sequence ID" value="CAE0319609.1"/>
    <property type="molecule type" value="Transcribed_RNA"/>
</dbReference>
<gene>
    <name evidence="1" type="ORF">SINC0208_LOCUS186</name>
</gene>
<evidence type="ECO:0000313" key="1">
    <source>
        <dbReference type="EMBL" id="CAE0319609.1"/>
    </source>
</evidence>
<proteinExistence type="predicted"/>
<sequence length="217" mass="25519">MLKQFKAKNKRFTPLTLKASTNLGVHICNWVNDLVKYQQVKSRRHSFVRELTNSPRRSRGIAPRADSAPYRFSSQTKRGYKVNGYGHMHAQPQVKLIDLQASMPKPLVPKEEEKEVEEIKDLDDLPFYILESIQHIIDRKVGERLEDEMKAFKDELKHHYEDQKVQNQLKINNHLVRPQDARAMMATNKLLQRPLTAKDPPVHPGYNPYQWGRPYYY</sequence>
<dbReference type="AlphaFoldDB" id="A0A7S3MSF2"/>